<keyword evidence="9" id="KW-1185">Reference proteome</keyword>
<accession>A0AA35G7P4</accession>
<gene>
    <name evidence="8" type="primary">yurO</name>
    <name evidence="8" type="ORF">caldi_12150</name>
</gene>
<evidence type="ECO:0000256" key="3">
    <source>
        <dbReference type="ARBA" id="ARBA00023136"/>
    </source>
</evidence>
<dbReference type="InterPro" id="IPR006059">
    <property type="entry name" value="SBP"/>
</dbReference>
<dbReference type="Pfam" id="PF01547">
    <property type="entry name" value="SBP_bac_1"/>
    <property type="match status" value="1"/>
</dbReference>
<reference evidence="8" key="1">
    <citation type="submission" date="2022-03" db="EMBL/GenBank/DDBJ databases">
        <title>Complete genome sequence of Caldinitratiruptor microaerophilus.</title>
        <authorList>
            <person name="Mukaiyama R."/>
            <person name="Nishiyama T."/>
            <person name="Ueda K."/>
        </authorList>
    </citation>
    <scope>NUCLEOTIDE SEQUENCE</scope>
    <source>
        <strain evidence="8">JCM 16183</strain>
    </source>
</reference>
<feature type="chain" id="PRO_5041380878" evidence="7">
    <location>
        <begin position="23"/>
        <end position="460"/>
    </location>
</feature>
<evidence type="ECO:0000256" key="2">
    <source>
        <dbReference type="ARBA" id="ARBA00022729"/>
    </source>
</evidence>
<feature type="region of interest" description="Disordered" evidence="6">
    <location>
        <begin position="24"/>
        <end position="48"/>
    </location>
</feature>
<dbReference type="PANTHER" id="PTHR43649">
    <property type="entry name" value="ARABINOSE-BINDING PROTEIN-RELATED"/>
    <property type="match status" value="1"/>
</dbReference>
<dbReference type="EMBL" id="AP025628">
    <property type="protein sequence ID" value="BDG60125.1"/>
    <property type="molecule type" value="Genomic_DNA"/>
</dbReference>
<keyword evidence="1" id="KW-1003">Cell membrane</keyword>
<dbReference type="PANTHER" id="PTHR43649:SF33">
    <property type="entry name" value="POLYGALACTURONAN_RHAMNOGALACTURONAN-BINDING PROTEIN YTCQ"/>
    <property type="match status" value="1"/>
</dbReference>
<dbReference type="Gene3D" id="3.40.190.10">
    <property type="entry name" value="Periplasmic binding protein-like II"/>
    <property type="match status" value="2"/>
</dbReference>
<dbReference type="AlphaFoldDB" id="A0AA35G7P4"/>
<dbReference type="RefSeq" id="WP_264844190.1">
    <property type="nucleotide sequence ID" value="NZ_AP025628.1"/>
</dbReference>
<sequence length="460" mass="51259">MLQKFRLTVTAALLLGLVSSTAGCGGGKTPTAPREGPGTSASAPSAQPKEPVKLVMWWWGDQEAQGAKQWVDETIQEYQKLHPEVTIEAVLQTTDGLYPAFEAAAKAKKGPDIQYLWGGINTLGMAWQGYLAPISDYIPEQEWRHYLNHHEELYDGKLWSAPWYTQPSFPIVYNKELFAKAGLDPEKPPKSWDEFVAAAEKLKAAGITPLAGGLKDGWFGGWLFSVFGAQNLDSAEDIIQAVVSGDLTDRKYSEWVYKLAETIEKGYWNPDITSLELYQGLALWTQGKAAMTWVAGSDIRKFVTQMGAERVGVMTAPVFGRGKLAGTFGSTSQTLAITSFSQHKEQAADFIRFTHEPQRMKRFYEITGSIPADDRFPVEAITLPQQKEIFRWMTQNGGAYIENFIPAKLDSEGNFAGMQLLFSGSKKPDEVVQLLQDVVKKWRDENPAEVERFKSWKPNG</sequence>
<dbReference type="InterPro" id="IPR050490">
    <property type="entry name" value="Bact_solute-bd_prot1"/>
</dbReference>
<evidence type="ECO:0000256" key="6">
    <source>
        <dbReference type="SAM" id="MobiDB-lite"/>
    </source>
</evidence>
<name>A0AA35G7P4_9FIRM</name>
<feature type="signal peptide" evidence="7">
    <location>
        <begin position="1"/>
        <end position="22"/>
    </location>
</feature>
<protein>
    <submittedName>
        <fullName evidence="8">ABC transporter extracellular-binding protein YurO</fullName>
    </submittedName>
</protein>
<evidence type="ECO:0000256" key="5">
    <source>
        <dbReference type="ARBA" id="ARBA00023288"/>
    </source>
</evidence>
<evidence type="ECO:0000313" key="9">
    <source>
        <dbReference type="Proteomes" id="UP001163687"/>
    </source>
</evidence>
<dbReference type="PROSITE" id="PS51257">
    <property type="entry name" value="PROKAR_LIPOPROTEIN"/>
    <property type="match status" value="1"/>
</dbReference>
<dbReference type="Proteomes" id="UP001163687">
    <property type="component" value="Chromosome"/>
</dbReference>
<organism evidence="8 9">
    <name type="scientific">Caldinitratiruptor microaerophilus</name>
    <dbReference type="NCBI Taxonomy" id="671077"/>
    <lineage>
        <taxon>Bacteria</taxon>
        <taxon>Bacillati</taxon>
        <taxon>Bacillota</taxon>
        <taxon>Clostridia</taxon>
        <taxon>Eubacteriales</taxon>
        <taxon>Symbiobacteriaceae</taxon>
        <taxon>Caldinitratiruptor</taxon>
    </lineage>
</organism>
<dbReference type="SUPFAM" id="SSF53850">
    <property type="entry name" value="Periplasmic binding protein-like II"/>
    <property type="match status" value="1"/>
</dbReference>
<evidence type="ECO:0000256" key="4">
    <source>
        <dbReference type="ARBA" id="ARBA00023139"/>
    </source>
</evidence>
<evidence type="ECO:0000256" key="1">
    <source>
        <dbReference type="ARBA" id="ARBA00022475"/>
    </source>
</evidence>
<keyword evidence="5" id="KW-0449">Lipoprotein</keyword>
<keyword evidence="4" id="KW-0564">Palmitate</keyword>
<keyword evidence="2 7" id="KW-0732">Signal</keyword>
<dbReference type="KEGG" id="cmic:caldi_12150"/>
<evidence type="ECO:0000256" key="7">
    <source>
        <dbReference type="SAM" id="SignalP"/>
    </source>
</evidence>
<keyword evidence="3" id="KW-0472">Membrane</keyword>
<evidence type="ECO:0000313" key="8">
    <source>
        <dbReference type="EMBL" id="BDG60125.1"/>
    </source>
</evidence>
<proteinExistence type="predicted"/>